<dbReference type="Gene3D" id="3.90.1750.20">
    <property type="entry name" value="Putative Large Serine Recombinase, Chain B, Domain 2"/>
    <property type="match status" value="1"/>
</dbReference>
<reference evidence="9" key="1">
    <citation type="submission" date="2023-07" db="EMBL/GenBank/DDBJ databases">
        <title>FDA dAtabase for Regulatory Grade micrObial Sequences (FDA-ARGOS): Supporting development and validation of Infectious Disease Dx tests.</title>
        <authorList>
            <person name="Sproer C."/>
            <person name="Gronow S."/>
            <person name="Severitt S."/>
            <person name="Schroder I."/>
            <person name="Tallon L."/>
            <person name="Sadzewicz L."/>
            <person name="Zhao X."/>
            <person name="Boylan J."/>
            <person name="Ott S."/>
            <person name="Bowen H."/>
            <person name="Vavikolanu K."/>
            <person name="Hazen T."/>
            <person name="Aluvathingal J."/>
            <person name="Nadendla S."/>
            <person name="Lowell S."/>
            <person name="Myers T."/>
            <person name="Yan Y."/>
        </authorList>
    </citation>
    <scope>NUCLEOTIDE SEQUENCE [LARGE SCALE GENOMIC DNA]</scope>
    <source>
        <strain evidence="9">FDAARGOS_1538</strain>
    </source>
</reference>
<feature type="domain" description="Resolvase/invertase-type recombinase catalytic" evidence="6">
    <location>
        <begin position="5"/>
        <end position="154"/>
    </location>
</feature>
<dbReference type="InterPro" id="IPR036162">
    <property type="entry name" value="Resolvase-like_N_sf"/>
</dbReference>
<evidence type="ECO:0000256" key="1">
    <source>
        <dbReference type="ARBA" id="ARBA00022908"/>
    </source>
</evidence>
<organism evidence="8 9">
    <name type="scientific">Anaerococcus degeneri</name>
    <dbReference type="NCBI Taxonomy" id="361500"/>
    <lineage>
        <taxon>Bacteria</taxon>
        <taxon>Bacillati</taxon>
        <taxon>Bacillota</taxon>
        <taxon>Tissierellia</taxon>
        <taxon>Tissierellales</taxon>
        <taxon>Peptoniphilaceae</taxon>
        <taxon>Anaerococcus</taxon>
    </lineage>
</organism>
<evidence type="ECO:0000256" key="4">
    <source>
        <dbReference type="PROSITE-ProRule" id="PRU10137"/>
    </source>
</evidence>
<dbReference type="PANTHER" id="PTHR30461">
    <property type="entry name" value="DNA-INVERTASE FROM LAMBDOID PROPHAGE"/>
    <property type="match status" value="1"/>
</dbReference>
<proteinExistence type="predicted"/>
<dbReference type="InterPro" id="IPR050639">
    <property type="entry name" value="SSR_resolvase"/>
</dbReference>
<evidence type="ECO:0000259" key="6">
    <source>
        <dbReference type="PROSITE" id="PS51736"/>
    </source>
</evidence>
<dbReference type="Pfam" id="PF00239">
    <property type="entry name" value="Resolvase"/>
    <property type="match status" value="1"/>
</dbReference>
<evidence type="ECO:0000256" key="5">
    <source>
        <dbReference type="SAM" id="Coils"/>
    </source>
</evidence>
<dbReference type="InterPro" id="IPR011109">
    <property type="entry name" value="DNA_bind_recombinase_dom"/>
</dbReference>
<keyword evidence="5" id="KW-0175">Coiled coil</keyword>
<accession>A0ABS7YWH0</accession>
<dbReference type="Pfam" id="PF13408">
    <property type="entry name" value="Zn_ribbon_recom"/>
    <property type="match status" value="1"/>
</dbReference>
<dbReference type="PROSITE" id="PS00397">
    <property type="entry name" value="RECOMBINASES_1"/>
    <property type="match status" value="1"/>
</dbReference>
<dbReference type="SMART" id="SM00857">
    <property type="entry name" value="Resolvase"/>
    <property type="match status" value="1"/>
</dbReference>
<sequence>MDMVRAALYIRVSTEEQVREGYSVDAQKENLIRYAKFKGYTVVGIYADEGITARKKYTNRKEFMRLLDDVEAGKIDIILFIKLDRWFRNVGDYYKVQEILERNNVGWTATTENYDTTTANGRLYVNIRLAVAQDESDRTSERIKFVFDKKVKDGEAIWGKPPFGYKIKNKILVKDEEVEDFINECFENYKVLRSINAVAKTMNQKHNKKISYTTYSRFLRKNLDFYKGKYKDNENYFPPYLSEEDYEEILAINKARSGRFGGKTYNYIFVGLLACACCGYNMGSAGYTTNRRTNQKYRYYKCGRSTVKVCENNLRIQEKKIENYLLENIEDEIRKYKVVYEIEKSEPISRPVAAKNNIKNKINRLRKLYLEEVIELEDYKKEYEVLQKQLDQVEEEIKTHKRFQKKDFSALDKLLQSDFEEMYNNLDNLQKRALWQSVISKIYVKGSEIVKIEFK</sequence>
<dbReference type="RefSeq" id="WP_209773678.1">
    <property type="nucleotide sequence ID" value="NZ_JAGGLO010000004.1"/>
</dbReference>
<dbReference type="Gene3D" id="3.40.50.1390">
    <property type="entry name" value="Resolvase, N-terminal catalytic domain"/>
    <property type="match status" value="1"/>
</dbReference>
<dbReference type="InterPro" id="IPR006119">
    <property type="entry name" value="Resolv_N"/>
</dbReference>
<keyword evidence="2" id="KW-0238">DNA-binding</keyword>
<dbReference type="PROSITE" id="PS51736">
    <property type="entry name" value="RECOMBINASES_3"/>
    <property type="match status" value="1"/>
</dbReference>
<evidence type="ECO:0000256" key="2">
    <source>
        <dbReference type="ARBA" id="ARBA00023125"/>
    </source>
</evidence>
<comment type="caution">
    <text evidence="8">The sequence shown here is derived from an EMBL/GenBank/DDBJ whole genome shotgun (WGS) entry which is preliminary data.</text>
</comment>
<evidence type="ECO:0000256" key="3">
    <source>
        <dbReference type="ARBA" id="ARBA00023172"/>
    </source>
</evidence>
<evidence type="ECO:0000313" key="8">
    <source>
        <dbReference type="EMBL" id="MCA2096098.1"/>
    </source>
</evidence>
<dbReference type="SUPFAM" id="SSF53041">
    <property type="entry name" value="Resolvase-like"/>
    <property type="match status" value="1"/>
</dbReference>
<feature type="coiled-coil region" evidence="5">
    <location>
        <begin position="307"/>
        <end position="403"/>
    </location>
</feature>
<feature type="active site" description="O-(5'-phospho-DNA)-serine intermediate" evidence="4">
    <location>
        <position position="13"/>
    </location>
</feature>
<evidence type="ECO:0000313" key="9">
    <source>
        <dbReference type="Proteomes" id="UP001198374"/>
    </source>
</evidence>
<gene>
    <name evidence="8" type="ORF">LDJ82_04120</name>
</gene>
<dbReference type="InterPro" id="IPR006118">
    <property type="entry name" value="Recombinase_CS"/>
</dbReference>
<protein>
    <submittedName>
        <fullName evidence="8">Recombinase family protein</fullName>
    </submittedName>
</protein>
<dbReference type="PROSITE" id="PS51737">
    <property type="entry name" value="RECOMBINASE_DNA_BIND"/>
    <property type="match status" value="1"/>
</dbReference>
<keyword evidence="1" id="KW-0229">DNA integration</keyword>
<dbReference type="InterPro" id="IPR038109">
    <property type="entry name" value="DNA_bind_recomb_sf"/>
</dbReference>
<evidence type="ECO:0000259" key="7">
    <source>
        <dbReference type="PROSITE" id="PS51737"/>
    </source>
</evidence>
<keyword evidence="9" id="KW-1185">Reference proteome</keyword>
<feature type="domain" description="Recombinase" evidence="7">
    <location>
        <begin position="162"/>
        <end position="259"/>
    </location>
</feature>
<dbReference type="InterPro" id="IPR025827">
    <property type="entry name" value="Zn_ribbon_recom_dom"/>
</dbReference>
<keyword evidence="3" id="KW-0233">DNA recombination</keyword>
<dbReference type="CDD" id="cd00338">
    <property type="entry name" value="Ser_Recombinase"/>
    <property type="match status" value="1"/>
</dbReference>
<dbReference type="Proteomes" id="UP001198374">
    <property type="component" value="Unassembled WGS sequence"/>
</dbReference>
<dbReference type="PANTHER" id="PTHR30461:SF23">
    <property type="entry name" value="DNA RECOMBINASE-RELATED"/>
    <property type="match status" value="1"/>
</dbReference>
<name>A0ABS7YWH0_9FIRM</name>
<dbReference type="EMBL" id="JAIWIY010000001">
    <property type="protein sequence ID" value="MCA2096098.1"/>
    <property type="molecule type" value="Genomic_DNA"/>
</dbReference>